<feature type="domain" description="Glycosyl transferase family 1" evidence="4">
    <location>
        <begin position="204"/>
        <end position="359"/>
    </location>
</feature>
<evidence type="ECO:0000259" key="4">
    <source>
        <dbReference type="Pfam" id="PF00534"/>
    </source>
</evidence>
<dbReference type="GO" id="GO:0016757">
    <property type="term" value="F:glycosyltransferase activity"/>
    <property type="evidence" value="ECO:0007669"/>
    <property type="project" value="UniProtKB-KW"/>
</dbReference>
<dbReference type="SUPFAM" id="SSF53756">
    <property type="entry name" value="UDP-Glycosyltransferase/glycogen phosphorylase"/>
    <property type="match status" value="1"/>
</dbReference>
<keyword evidence="3 6" id="KW-0808">Transferase</keyword>
<evidence type="ECO:0000313" key="6">
    <source>
        <dbReference type="EMBL" id="AVZ72203.1"/>
    </source>
</evidence>
<gene>
    <name evidence="6" type="ORF">SLUN_08345</name>
</gene>
<proteinExistence type="predicted"/>
<name>A0A2R4SZ87_9ACTN</name>
<dbReference type="AlphaFoldDB" id="A0A2R4SZ87"/>
<dbReference type="PANTHER" id="PTHR12526:SF627">
    <property type="entry name" value="D-RHAMNOSYLTRANSFERASE WBPZ"/>
    <property type="match status" value="1"/>
</dbReference>
<dbReference type="Gene3D" id="3.40.50.2000">
    <property type="entry name" value="Glycogen Phosphorylase B"/>
    <property type="match status" value="2"/>
</dbReference>
<protein>
    <recommendedName>
        <fullName evidence="1">D-inositol 3-phosphate glycosyltransferase</fullName>
    </recommendedName>
</protein>
<accession>A0A2R4SZ87</accession>
<keyword evidence="7" id="KW-1185">Reference proteome</keyword>
<dbReference type="GeneID" id="55655269"/>
<dbReference type="Pfam" id="PF13439">
    <property type="entry name" value="Glyco_transf_4"/>
    <property type="match status" value="1"/>
</dbReference>
<dbReference type="OrthoDB" id="570545at2"/>
<dbReference type="EMBL" id="CP026304">
    <property type="protein sequence ID" value="AVZ72203.1"/>
    <property type="molecule type" value="Genomic_DNA"/>
</dbReference>
<evidence type="ECO:0000313" key="7">
    <source>
        <dbReference type="Proteomes" id="UP000244201"/>
    </source>
</evidence>
<keyword evidence="2" id="KW-0328">Glycosyltransferase</keyword>
<dbReference type="Proteomes" id="UP000244201">
    <property type="component" value="Chromosome"/>
</dbReference>
<evidence type="ECO:0000259" key="5">
    <source>
        <dbReference type="Pfam" id="PF13439"/>
    </source>
</evidence>
<evidence type="ECO:0000256" key="2">
    <source>
        <dbReference type="ARBA" id="ARBA00022676"/>
    </source>
</evidence>
<dbReference type="RefSeq" id="WP_108147885.1">
    <property type="nucleotide sequence ID" value="NZ_CP026304.1"/>
</dbReference>
<evidence type="ECO:0000256" key="3">
    <source>
        <dbReference type="ARBA" id="ARBA00022679"/>
    </source>
</evidence>
<dbReference type="Pfam" id="PF00534">
    <property type="entry name" value="Glycos_transf_1"/>
    <property type="match status" value="1"/>
</dbReference>
<dbReference type="KEGG" id="slk:SLUN_08345"/>
<sequence length="428" mass="47116">MHISFLLHNAYGIGGTIRTTFNLAQTLAEEHEVEIVSVFRHRDEPMMGAPCGVTMKHLVDLRTTSPGYDGHRPEYGLPAKVFPRGDGRHKQYSRLTDARIAAHLRSLQADVVVGTRPGLNVHIARQTRRGPVRVGQEHLTLDSYGHRLRREIGYRYPLLDAVTTVTEADARSYRSQPNLRGVRIDSVPNCVPLPKVAPADLAAKWIVAAGRLTGVKRYDLLVKAFSKVVAARPDWRLRIYGGGDATGNERNALHALIAERGLHNHVFLMGPANPLEPEWVKGSIAAVTSSRESFGMTIVEAMRCGVPVVSTDCPHGPGEIIEDGVDGRLVPVGDVDAIADALLGLIDDDELRRRTGQAALTASARFDPARIAQRHAALFTELVARRQGGRTHSALRDALYRGRSALYDMAYSLRDRAADVIRRRKRAS</sequence>
<feature type="domain" description="Glycosyltransferase subfamily 4-like N-terminal" evidence="5">
    <location>
        <begin position="13"/>
        <end position="192"/>
    </location>
</feature>
<dbReference type="CDD" id="cd03820">
    <property type="entry name" value="GT4_AmsD-like"/>
    <property type="match status" value="1"/>
</dbReference>
<dbReference type="PANTHER" id="PTHR12526">
    <property type="entry name" value="GLYCOSYLTRANSFERASE"/>
    <property type="match status" value="1"/>
</dbReference>
<organism evidence="6 7">
    <name type="scientific">Streptomyces lunaelactis</name>
    <dbReference type="NCBI Taxonomy" id="1535768"/>
    <lineage>
        <taxon>Bacteria</taxon>
        <taxon>Bacillati</taxon>
        <taxon>Actinomycetota</taxon>
        <taxon>Actinomycetes</taxon>
        <taxon>Kitasatosporales</taxon>
        <taxon>Streptomycetaceae</taxon>
        <taxon>Streptomyces</taxon>
    </lineage>
</organism>
<evidence type="ECO:0000256" key="1">
    <source>
        <dbReference type="ARBA" id="ARBA00021292"/>
    </source>
</evidence>
<dbReference type="InterPro" id="IPR001296">
    <property type="entry name" value="Glyco_trans_1"/>
</dbReference>
<dbReference type="InterPro" id="IPR028098">
    <property type="entry name" value="Glyco_trans_4-like_N"/>
</dbReference>
<reference evidence="6 7" key="1">
    <citation type="submission" date="2018-01" db="EMBL/GenBank/DDBJ databases">
        <title>Complete genome sequence of Streptomyces lunaelactis MM109T, a Ferroverdin A producer isolated from cave moonmilk deposits.</title>
        <authorList>
            <person name="Naome A."/>
            <person name="Martinet L."/>
            <person name="Maciejewska M."/>
            <person name="Anderssen S."/>
            <person name="Adam D."/>
            <person name="Tenconi E."/>
            <person name="Deflandre B."/>
            <person name="Arguelles-Arias A."/>
            <person name="Calusinska M."/>
            <person name="Copieters W."/>
            <person name="Karim L."/>
            <person name="Hanikenne M."/>
            <person name="Baurain D."/>
            <person name="van Wezel G."/>
            <person name="Smargiasso N."/>
            <person name="de Pauw E."/>
            <person name="Delfosse P."/>
            <person name="Rigali S."/>
        </authorList>
    </citation>
    <scope>NUCLEOTIDE SEQUENCE [LARGE SCALE GENOMIC DNA]</scope>
    <source>
        <strain evidence="6 7">MM109</strain>
    </source>
</reference>